<protein>
    <submittedName>
        <fullName evidence="2">Lipoprotein</fullName>
    </submittedName>
</protein>
<reference evidence="2 3" key="1">
    <citation type="submission" date="2013-08" db="EMBL/GenBank/DDBJ databases">
        <title>Genome sequencing of Cellulomonas bogoriensis 69B4.</title>
        <authorList>
            <person name="Chen F."/>
            <person name="Li Y."/>
            <person name="Wang G."/>
        </authorList>
    </citation>
    <scope>NUCLEOTIDE SEQUENCE [LARGE SCALE GENOMIC DNA]</scope>
    <source>
        <strain evidence="2 3">69B4</strain>
    </source>
</reference>
<keyword evidence="3" id="KW-1185">Reference proteome</keyword>
<name>A0A0A0BRR4_9CELL</name>
<feature type="region of interest" description="Disordered" evidence="1">
    <location>
        <begin position="168"/>
        <end position="218"/>
    </location>
</feature>
<dbReference type="OrthoDB" id="3267550at2"/>
<dbReference type="Proteomes" id="UP000054314">
    <property type="component" value="Unassembled WGS sequence"/>
</dbReference>
<accession>A0A0A0BRR4</accession>
<evidence type="ECO:0000313" key="2">
    <source>
        <dbReference type="EMBL" id="KGM10635.1"/>
    </source>
</evidence>
<feature type="compositionally biased region" description="Acidic residues" evidence="1">
    <location>
        <begin position="208"/>
        <end position="218"/>
    </location>
</feature>
<organism evidence="2 3">
    <name type="scientific">Cellulomonas bogoriensis 69B4 = DSM 16987</name>
    <dbReference type="NCBI Taxonomy" id="1386082"/>
    <lineage>
        <taxon>Bacteria</taxon>
        <taxon>Bacillati</taxon>
        <taxon>Actinomycetota</taxon>
        <taxon>Actinomycetes</taxon>
        <taxon>Micrococcales</taxon>
        <taxon>Cellulomonadaceae</taxon>
        <taxon>Cellulomonas</taxon>
    </lineage>
</organism>
<dbReference type="RefSeq" id="WP_052105455.1">
    <property type="nucleotide sequence ID" value="NZ_AXCZ01000137.1"/>
</dbReference>
<comment type="caution">
    <text evidence="2">The sequence shown here is derived from an EMBL/GenBank/DDBJ whole genome shotgun (WGS) entry which is preliminary data.</text>
</comment>
<evidence type="ECO:0000313" key="3">
    <source>
        <dbReference type="Proteomes" id="UP000054314"/>
    </source>
</evidence>
<feature type="compositionally biased region" description="Acidic residues" evidence="1">
    <location>
        <begin position="171"/>
        <end position="190"/>
    </location>
</feature>
<keyword evidence="2" id="KW-0449">Lipoprotein</keyword>
<sequence length="218" mass="21704">MASRTTAPSTTDARARAARRLLAGPVAAALALGLGACSVTNPISTAAEYDGSDGVRAAFDGLRATNLIVLTEAEGAPGTLIGALSNPGSEAHSVTVNVGGAAEESFDLAAGQTVLIGPNREDTLDVTQMPVAPGTNIEIRFTTGSAGSTTVLVPVLDGTFPEYTALVPDADVPEAETPGGEDADGGEDPEPAVGTPGDTDGDDRGVDVEDGDTPATDD</sequence>
<dbReference type="AlphaFoldDB" id="A0A0A0BRR4"/>
<evidence type="ECO:0000256" key="1">
    <source>
        <dbReference type="SAM" id="MobiDB-lite"/>
    </source>
</evidence>
<proteinExistence type="predicted"/>
<dbReference type="EMBL" id="AXCZ01000137">
    <property type="protein sequence ID" value="KGM10635.1"/>
    <property type="molecule type" value="Genomic_DNA"/>
</dbReference>
<gene>
    <name evidence="2" type="ORF">N869_04315</name>
</gene>